<sequence>MMYAAELTKARLTRLPMTDKIQELLHHIVWIMLMGVGVQVIIINSGHRRLDDLLWFSCLDNRYSFCYLHSECCTIIAVIKSKIEPPTRLSGSGYLGENACNYLRLNETNYQYVLLEIIGFTVSCMKRRRSVSSELWIVRVYRYNGVGPTGL</sequence>
<evidence type="ECO:0000313" key="1">
    <source>
        <dbReference type="EMBL" id="KAH7913632.1"/>
    </source>
</evidence>
<evidence type="ECO:0000313" key="2">
    <source>
        <dbReference type="Proteomes" id="UP000790377"/>
    </source>
</evidence>
<protein>
    <submittedName>
        <fullName evidence="1">Uncharacterized protein</fullName>
    </submittedName>
</protein>
<organism evidence="1 2">
    <name type="scientific">Hygrophoropsis aurantiaca</name>
    <dbReference type="NCBI Taxonomy" id="72124"/>
    <lineage>
        <taxon>Eukaryota</taxon>
        <taxon>Fungi</taxon>
        <taxon>Dikarya</taxon>
        <taxon>Basidiomycota</taxon>
        <taxon>Agaricomycotina</taxon>
        <taxon>Agaricomycetes</taxon>
        <taxon>Agaricomycetidae</taxon>
        <taxon>Boletales</taxon>
        <taxon>Coniophorineae</taxon>
        <taxon>Hygrophoropsidaceae</taxon>
        <taxon>Hygrophoropsis</taxon>
    </lineage>
</organism>
<dbReference type="Proteomes" id="UP000790377">
    <property type="component" value="Unassembled WGS sequence"/>
</dbReference>
<comment type="caution">
    <text evidence="1">The sequence shown here is derived from an EMBL/GenBank/DDBJ whole genome shotgun (WGS) entry which is preliminary data.</text>
</comment>
<gene>
    <name evidence="1" type="ORF">BJ138DRAFT_584585</name>
</gene>
<proteinExistence type="predicted"/>
<accession>A0ACB8AK55</accession>
<name>A0ACB8AK55_9AGAM</name>
<reference evidence="1" key="1">
    <citation type="journal article" date="2021" name="New Phytol.">
        <title>Evolutionary innovations through gain and loss of genes in the ectomycorrhizal Boletales.</title>
        <authorList>
            <person name="Wu G."/>
            <person name="Miyauchi S."/>
            <person name="Morin E."/>
            <person name="Kuo A."/>
            <person name="Drula E."/>
            <person name="Varga T."/>
            <person name="Kohler A."/>
            <person name="Feng B."/>
            <person name="Cao Y."/>
            <person name="Lipzen A."/>
            <person name="Daum C."/>
            <person name="Hundley H."/>
            <person name="Pangilinan J."/>
            <person name="Johnson J."/>
            <person name="Barry K."/>
            <person name="LaButti K."/>
            <person name="Ng V."/>
            <person name="Ahrendt S."/>
            <person name="Min B."/>
            <person name="Choi I.G."/>
            <person name="Park H."/>
            <person name="Plett J.M."/>
            <person name="Magnuson J."/>
            <person name="Spatafora J.W."/>
            <person name="Nagy L.G."/>
            <person name="Henrissat B."/>
            <person name="Grigoriev I.V."/>
            <person name="Yang Z.L."/>
            <person name="Xu J."/>
            <person name="Martin F.M."/>
        </authorList>
    </citation>
    <scope>NUCLEOTIDE SEQUENCE</scope>
    <source>
        <strain evidence="1">ATCC 28755</strain>
    </source>
</reference>
<dbReference type="EMBL" id="MU267627">
    <property type="protein sequence ID" value="KAH7913632.1"/>
    <property type="molecule type" value="Genomic_DNA"/>
</dbReference>
<keyword evidence="2" id="KW-1185">Reference proteome</keyword>